<dbReference type="RefSeq" id="WP_004393917.1">
    <property type="nucleotide sequence ID" value="NZ_CAWQOS010000010.1"/>
</dbReference>
<comment type="caution">
    <text evidence="1">The sequence shown here is derived from an EMBL/GenBank/DDBJ whole genome shotgun (WGS) entry which is preliminary data.</text>
</comment>
<sequence length="60" mass="6680">MTTLKHKRGSTAHLLSILLDIATNTTQLAGLLRQAKSGLGGYQREAHHTIFTKNHQFSHK</sequence>
<evidence type="ECO:0000313" key="2">
    <source>
        <dbReference type="Proteomes" id="UP000615796"/>
    </source>
</evidence>
<proteinExistence type="predicted"/>
<gene>
    <name evidence="1" type="ORF">H8Q88_16035</name>
</gene>
<dbReference type="EMBL" id="JACRUP010000013">
    <property type="protein sequence ID" value="MBC5852414.1"/>
    <property type="molecule type" value="Genomic_DNA"/>
</dbReference>
<dbReference type="Proteomes" id="UP000615796">
    <property type="component" value="Unassembled WGS sequence"/>
</dbReference>
<evidence type="ECO:0000313" key="1">
    <source>
        <dbReference type="EMBL" id="MBC5852414.1"/>
    </source>
</evidence>
<reference evidence="1" key="1">
    <citation type="submission" date="2020-08" db="EMBL/GenBank/DDBJ databases">
        <title>Genome Sequencing and Pan-Genome Analysis of Migratory bird Vibrio Strains, Inner Mongolia.</title>
        <authorList>
            <person name="Zheng L."/>
        </authorList>
    </citation>
    <scope>NUCLEOTIDE SEQUENCE</scope>
    <source>
        <strain evidence="1">M13F</strain>
    </source>
</reference>
<name>A0A9X0R9Z2_VIBME</name>
<dbReference type="GeneID" id="79888992"/>
<accession>A0A9X0R9Z2</accession>
<keyword evidence="2" id="KW-1185">Reference proteome</keyword>
<organism evidence="1 2">
    <name type="scientific">Vibrio metschnikovii</name>
    <dbReference type="NCBI Taxonomy" id="28172"/>
    <lineage>
        <taxon>Bacteria</taxon>
        <taxon>Pseudomonadati</taxon>
        <taxon>Pseudomonadota</taxon>
        <taxon>Gammaproteobacteria</taxon>
        <taxon>Vibrionales</taxon>
        <taxon>Vibrionaceae</taxon>
        <taxon>Vibrio</taxon>
    </lineage>
</organism>
<protein>
    <submittedName>
        <fullName evidence="1">Uncharacterized protein</fullName>
    </submittedName>
</protein>
<dbReference type="AlphaFoldDB" id="A0A9X0R9Z2"/>